<dbReference type="KEGG" id="fho:H9Q81_01290"/>
<accession>A0A7G9GXH1</accession>
<sequence>MYIQLESIKFGKTKKEKYKEISKRLKVPVNTIISWIRRYLEDYRTYLKELEIKINAQICDFEGLTEKQTKYVIARLYGKNTEEAKQEAGYSENTKAADIEKHPAVATKLHLLRQKLFLDSKLGAERLANELLEISKKGEQGIEIVETTYEDENSQKFGHRTFKAVKKRREYNLSAARAAIDSIRAMLGYDWAEEQRVIALLTKKTEDDNQDDVVVSDEDFK</sequence>
<dbReference type="AlphaFoldDB" id="A0A7G9GXH1"/>
<reference evidence="1 2" key="1">
    <citation type="submission" date="2020-08" db="EMBL/GenBank/DDBJ databases">
        <authorList>
            <person name="Liu C."/>
            <person name="Sun Q."/>
        </authorList>
    </citation>
    <scope>NUCLEOTIDE SEQUENCE [LARGE SCALE GENOMIC DNA]</scope>
    <source>
        <strain evidence="1 2">NSJ-57</strain>
    </source>
</reference>
<evidence type="ECO:0000313" key="2">
    <source>
        <dbReference type="Proteomes" id="UP000515913"/>
    </source>
</evidence>
<keyword evidence="2" id="KW-1185">Reference proteome</keyword>
<dbReference type="RefSeq" id="WP_187422969.1">
    <property type="nucleotide sequence ID" value="NZ_CP060637.1"/>
</dbReference>
<dbReference type="EMBL" id="CP060637">
    <property type="protein sequence ID" value="QNM15503.1"/>
    <property type="molecule type" value="Genomic_DNA"/>
</dbReference>
<name>A0A7G9GXH1_9FUSO</name>
<protein>
    <submittedName>
        <fullName evidence="1">Helix-turn-helix domain-containing protein</fullName>
    </submittedName>
</protein>
<dbReference type="Proteomes" id="UP000515913">
    <property type="component" value="Chromosome"/>
</dbReference>
<evidence type="ECO:0000313" key="1">
    <source>
        <dbReference type="EMBL" id="QNM15503.1"/>
    </source>
</evidence>
<gene>
    <name evidence="1" type="ORF">H9Q81_01290</name>
</gene>
<proteinExistence type="predicted"/>
<organism evidence="1 2">
    <name type="scientific">Fusobacterium hominis</name>
    <dbReference type="NCBI Taxonomy" id="2764326"/>
    <lineage>
        <taxon>Bacteria</taxon>
        <taxon>Fusobacteriati</taxon>
        <taxon>Fusobacteriota</taxon>
        <taxon>Fusobacteriia</taxon>
        <taxon>Fusobacteriales</taxon>
        <taxon>Fusobacteriaceae</taxon>
        <taxon>Fusobacterium</taxon>
    </lineage>
</organism>